<evidence type="ECO:0000259" key="1">
    <source>
        <dbReference type="PROSITE" id="PS51823"/>
    </source>
</evidence>
<dbReference type="InterPro" id="IPR027523">
    <property type="entry name" value="CLU_prot"/>
</dbReference>
<dbReference type="EMBL" id="JBBPBM010000028">
    <property type="protein sequence ID" value="KAK8537936.1"/>
    <property type="molecule type" value="Genomic_DNA"/>
</dbReference>
<accession>A0ABR2DJ70</accession>
<protein>
    <recommendedName>
        <fullName evidence="1">Clu domain-containing protein</fullName>
    </recommendedName>
</protein>
<proteinExistence type="predicted"/>
<keyword evidence="3" id="KW-1185">Reference proteome</keyword>
<feature type="domain" description="Clu" evidence="1">
    <location>
        <begin position="52"/>
        <end position="174"/>
    </location>
</feature>
<dbReference type="InterPro" id="IPR025697">
    <property type="entry name" value="CLU_dom"/>
</dbReference>
<dbReference type="PANTHER" id="PTHR12601">
    <property type="entry name" value="EUKARYOTIC TRANSLATION INITIATION FACTOR 3 SUBUNIT EIF-3"/>
    <property type="match status" value="1"/>
</dbReference>
<evidence type="ECO:0000313" key="2">
    <source>
        <dbReference type="EMBL" id="KAK8537936.1"/>
    </source>
</evidence>
<organism evidence="2 3">
    <name type="scientific">Hibiscus sabdariffa</name>
    <name type="common">roselle</name>
    <dbReference type="NCBI Taxonomy" id="183260"/>
    <lineage>
        <taxon>Eukaryota</taxon>
        <taxon>Viridiplantae</taxon>
        <taxon>Streptophyta</taxon>
        <taxon>Embryophyta</taxon>
        <taxon>Tracheophyta</taxon>
        <taxon>Spermatophyta</taxon>
        <taxon>Magnoliopsida</taxon>
        <taxon>eudicotyledons</taxon>
        <taxon>Gunneridae</taxon>
        <taxon>Pentapetalae</taxon>
        <taxon>rosids</taxon>
        <taxon>malvids</taxon>
        <taxon>Malvales</taxon>
        <taxon>Malvaceae</taxon>
        <taxon>Malvoideae</taxon>
        <taxon>Hibiscus</taxon>
    </lineage>
</organism>
<sequence length="174" mass="19738">MGKRMEAYESLIKGFVGHNKFGYLSYGFRANTWLVPPLVADCPSNFPYFPSKDEQWGGNGGGQGRNGEYDHRPWATDFVILASLSCKIEEERIARDCKAFLFHSQFIDVSIFKVVAAIQHVMNSRLNVKGTVNCHPDFVLHEDRIGQVAEEDEAQRFREDEGWFGSLLSDGGWQ</sequence>
<dbReference type="Proteomes" id="UP001472677">
    <property type="component" value="Unassembled WGS sequence"/>
</dbReference>
<evidence type="ECO:0000313" key="3">
    <source>
        <dbReference type="Proteomes" id="UP001472677"/>
    </source>
</evidence>
<name>A0ABR2DJ70_9ROSI</name>
<comment type="caution">
    <text evidence="2">The sequence shown here is derived from an EMBL/GenBank/DDBJ whole genome shotgun (WGS) entry which is preliminary data.</text>
</comment>
<reference evidence="2 3" key="1">
    <citation type="journal article" date="2024" name="G3 (Bethesda)">
        <title>Genome assembly of Hibiscus sabdariffa L. provides insights into metabolisms of medicinal natural products.</title>
        <authorList>
            <person name="Kim T."/>
        </authorList>
    </citation>
    <scope>NUCLEOTIDE SEQUENCE [LARGE SCALE GENOMIC DNA]</scope>
    <source>
        <strain evidence="2">TK-2024</strain>
        <tissue evidence="2">Old leaves</tissue>
    </source>
</reference>
<gene>
    <name evidence="2" type="ORF">V6N12_044077</name>
</gene>
<dbReference type="PROSITE" id="PS51823">
    <property type="entry name" value="CLU"/>
    <property type="match status" value="1"/>
</dbReference>
<dbReference type="PANTHER" id="PTHR12601:SF45">
    <property type="entry name" value="PROTEIN REDUCED CHLOROPLAST COVERAGE 3"/>
    <property type="match status" value="1"/>
</dbReference>